<comment type="caution">
    <text evidence="8">The sequence shown here is derived from an EMBL/GenBank/DDBJ whole genome shotgun (WGS) entry which is preliminary data.</text>
</comment>
<dbReference type="Pfam" id="PF03453">
    <property type="entry name" value="MoeA_N"/>
    <property type="match status" value="1"/>
</dbReference>
<dbReference type="InterPro" id="IPR005111">
    <property type="entry name" value="MoeA_C_domain_IV"/>
</dbReference>
<dbReference type="InterPro" id="IPR036425">
    <property type="entry name" value="MoaB/Mog-like_dom_sf"/>
</dbReference>
<dbReference type="NCBIfam" id="NF045515">
    <property type="entry name" value="Glp_gephyrin"/>
    <property type="match status" value="1"/>
</dbReference>
<dbReference type="PANTHER" id="PTHR10192">
    <property type="entry name" value="MOLYBDOPTERIN BIOSYNTHESIS PROTEIN"/>
    <property type="match status" value="1"/>
</dbReference>
<comment type="catalytic activity">
    <reaction evidence="5">
        <text>adenylyl-molybdopterin + molybdate = Mo-molybdopterin + AMP + H(+)</text>
        <dbReference type="Rhea" id="RHEA:35047"/>
        <dbReference type="ChEBI" id="CHEBI:15378"/>
        <dbReference type="ChEBI" id="CHEBI:36264"/>
        <dbReference type="ChEBI" id="CHEBI:62727"/>
        <dbReference type="ChEBI" id="CHEBI:71302"/>
        <dbReference type="ChEBI" id="CHEBI:456215"/>
        <dbReference type="EC" id="2.10.1.1"/>
    </reaction>
</comment>
<evidence type="ECO:0000256" key="1">
    <source>
        <dbReference type="ARBA" id="ARBA00002901"/>
    </source>
</evidence>
<reference evidence="8 9" key="1">
    <citation type="submission" date="2020-11" db="EMBL/GenBank/DDBJ databases">
        <title>Draft Genome Sequence and Secondary Metabolite Biosynthetic Potential of the Lysobacter niastensis Type strain DSM 18481.</title>
        <authorList>
            <person name="Turrini P."/>
            <person name="Artuso I."/>
            <person name="Tescari M."/>
            <person name="Lugli G.A."/>
            <person name="Frangipani E."/>
            <person name="Ventura M."/>
            <person name="Visca P."/>
        </authorList>
    </citation>
    <scope>NUCLEOTIDE SEQUENCE [LARGE SCALE GENOMIC DNA]</scope>
    <source>
        <strain evidence="8 9">DSM 18481</strain>
    </source>
</reference>
<dbReference type="CDD" id="cd00887">
    <property type="entry name" value="MoeA"/>
    <property type="match status" value="1"/>
</dbReference>
<evidence type="ECO:0000256" key="5">
    <source>
        <dbReference type="ARBA" id="ARBA00047317"/>
    </source>
</evidence>
<dbReference type="SUPFAM" id="SSF63882">
    <property type="entry name" value="MoeA N-terminal region -like"/>
    <property type="match status" value="1"/>
</dbReference>
<keyword evidence="6" id="KW-0808">Transferase</keyword>
<gene>
    <name evidence="8" type="ORF">IU514_12245</name>
</gene>
<organism evidence="8 9">
    <name type="scientific">Lysobacter niastensis</name>
    <dbReference type="NCBI Taxonomy" id="380629"/>
    <lineage>
        <taxon>Bacteria</taxon>
        <taxon>Pseudomonadati</taxon>
        <taxon>Pseudomonadota</taxon>
        <taxon>Gammaproteobacteria</taxon>
        <taxon>Lysobacterales</taxon>
        <taxon>Lysobacteraceae</taxon>
        <taxon>Lysobacter</taxon>
    </lineage>
</organism>
<dbReference type="Proteomes" id="UP001429984">
    <property type="component" value="Unassembled WGS sequence"/>
</dbReference>
<keyword evidence="6" id="KW-0460">Magnesium</keyword>
<dbReference type="RefSeq" id="WP_194931388.1">
    <property type="nucleotide sequence ID" value="NZ_JADLZT010000006.1"/>
</dbReference>
<dbReference type="SUPFAM" id="SSF63867">
    <property type="entry name" value="MoeA C-terminal domain-like"/>
    <property type="match status" value="1"/>
</dbReference>
<keyword evidence="6" id="KW-0479">Metal-binding</keyword>
<dbReference type="InterPro" id="IPR036688">
    <property type="entry name" value="MoeA_C_domain_IV_sf"/>
</dbReference>
<dbReference type="Gene3D" id="2.170.190.11">
    <property type="entry name" value="Molybdopterin biosynthesis moea protein, domain 3"/>
    <property type="match status" value="1"/>
</dbReference>
<dbReference type="Pfam" id="PF03454">
    <property type="entry name" value="MoeA_C"/>
    <property type="match status" value="1"/>
</dbReference>
<evidence type="ECO:0000256" key="4">
    <source>
        <dbReference type="ARBA" id="ARBA00023150"/>
    </source>
</evidence>
<dbReference type="SMART" id="SM00852">
    <property type="entry name" value="MoCF_biosynth"/>
    <property type="match status" value="1"/>
</dbReference>
<protein>
    <recommendedName>
        <fullName evidence="6">Molybdopterin molybdenumtransferase</fullName>
        <ecNumber evidence="6">2.10.1.1</ecNumber>
    </recommendedName>
</protein>
<accession>A0ABS0B969</accession>
<dbReference type="EC" id="2.10.1.1" evidence="6"/>
<evidence type="ECO:0000313" key="8">
    <source>
        <dbReference type="EMBL" id="MBF6024798.1"/>
    </source>
</evidence>
<evidence type="ECO:0000313" key="9">
    <source>
        <dbReference type="Proteomes" id="UP001429984"/>
    </source>
</evidence>
<dbReference type="InterPro" id="IPR038987">
    <property type="entry name" value="MoeA-like"/>
</dbReference>
<keyword evidence="9" id="KW-1185">Reference proteome</keyword>
<dbReference type="InterPro" id="IPR036135">
    <property type="entry name" value="MoeA_linker/N_sf"/>
</dbReference>
<name>A0ABS0B969_9GAMM</name>
<dbReference type="InterPro" id="IPR005110">
    <property type="entry name" value="MoeA_linker/N"/>
</dbReference>
<dbReference type="EMBL" id="JADLZT010000006">
    <property type="protein sequence ID" value="MBF6024798.1"/>
    <property type="molecule type" value="Genomic_DNA"/>
</dbReference>
<dbReference type="SUPFAM" id="SSF53218">
    <property type="entry name" value="Molybdenum cofactor biosynthesis proteins"/>
    <property type="match status" value="1"/>
</dbReference>
<evidence type="ECO:0000256" key="6">
    <source>
        <dbReference type="RuleBase" id="RU365090"/>
    </source>
</evidence>
<dbReference type="Pfam" id="PF00994">
    <property type="entry name" value="MoCF_biosynth"/>
    <property type="match status" value="1"/>
</dbReference>
<sequence>MTGFPTGLLFDEALAIAREVSARHRLEAETLALSRTHGRVLAADLRAPIALPPFDNSAMDGFALRHVDLHEGEVPLRLSGEQFAGRALGLTVGEGECVRITTGAPMPAGADTVVIKENAREEHARIDGDQVVVPGDIALGANVRKAGEDVAAGDLVLSAGQWLSPARVSLAASLGVSSLPVTRKPTVAVFTSGDELVQPGMPLAPGEIYDSNRDLLMGLLRADGLEPTAWPRLPDDPRAVEIALRDAACAFDLIITCGAVSAGEKDHIPSVVETFGQIHFWKVRMKPGMPLLFGSMDQARILGLPGNPVSVFATYLGLGRAVIDGLQGRTEPRPMEWAQLVAPIDKSHPRREFMRAQVFCDERGVLRADPNPAVGSHRLRAVADSNALIIVPDGPQRLAAGEVVQVLRYA</sequence>
<comment type="similarity">
    <text evidence="3 6">Belongs to the MoeA family.</text>
</comment>
<keyword evidence="6" id="KW-0500">Molybdenum</keyword>
<dbReference type="Gene3D" id="3.40.980.10">
    <property type="entry name" value="MoaB/Mog-like domain"/>
    <property type="match status" value="1"/>
</dbReference>
<dbReference type="Gene3D" id="2.40.340.10">
    <property type="entry name" value="MoeA, C-terminal, domain IV"/>
    <property type="match status" value="1"/>
</dbReference>
<dbReference type="PANTHER" id="PTHR10192:SF5">
    <property type="entry name" value="GEPHYRIN"/>
    <property type="match status" value="1"/>
</dbReference>
<comment type="cofactor">
    <cofactor evidence="6">
        <name>Mg(2+)</name>
        <dbReference type="ChEBI" id="CHEBI:18420"/>
    </cofactor>
</comment>
<proteinExistence type="inferred from homology"/>
<feature type="domain" description="MoaB/Mog" evidence="7">
    <location>
        <begin position="188"/>
        <end position="325"/>
    </location>
</feature>
<evidence type="ECO:0000256" key="2">
    <source>
        <dbReference type="ARBA" id="ARBA00005046"/>
    </source>
</evidence>
<dbReference type="InterPro" id="IPR001453">
    <property type="entry name" value="MoaB/Mog_dom"/>
</dbReference>
<evidence type="ECO:0000256" key="3">
    <source>
        <dbReference type="ARBA" id="ARBA00010763"/>
    </source>
</evidence>
<evidence type="ECO:0000259" key="7">
    <source>
        <dbReference type="SMART" id="SM00852"/>
    </source>
</evidence>
<comment type="pathway">
    <text evidence="2 6">Cofactor biosynthesis; molybdopterin biosynthesis.</text>
</comment>
<dbReference type="Gene3D" id="3.90.105.10">
    <property type="entry name" value="Molybdopterin biosynthesis moea protein, domain 2"/>
    <property type="match status" value="1"/>
</dbReference>
<comment type="function">
    <text evidence="1 6">Catalyzes the insertion of molybdate into adenylated molybdopterin with the concomitant release of AMP.</text>
</comment>
<keyword evidence="4 6" id="KW-0501">Molybdenum cofactor biosynthesis</keyword>